<dbReference type="UniPathway" id="UPA00048">
    <property type="reaction ID" value="UER00073"/>
</dbReference>
<comment type="catalytic activity">
    <reaction evidence="14 17">
        <text>L-leucine + 2-oxoglutarate = 4-methyl-2-oxopentanoate + L-glutamate</text>
        <dbReference type="Rhea" id="RHEA:18321"/>
        <dbReference type="ChEBI" id="CHEBI:16810"/>
        <dbReference type="ChEBI" id="CHEBI:17865"/>
        <dbReference type="ChEBI" id="CHEBI:29985"/>
        <dbReference type="ChEBI" id="CHEBI:57427"/>
        <dbReference type="EC" id="2.6.1.42"/>
    </reaction>
</comment>
<evidence type="ECO:0000256" key="17">
    <source>
        <dbReference type="RuleBase" id="RU364094"/>
    </source>
</evidence>
<evidence type="ECO:0000256" key="11">
    <source>
        <dbReference type="ARBA" id="ARBA00023304"/>
    </source>
</evidence>
<evidence type="ECO:0000256" key="14">
    <source>
        <dbReference type="ARBA" id="ARBA00049229"/>
    </source>
</evidence>
<keyword evidence="8 17" id="KW-0028">Amino-acid biosynthesis</keyword>
<dbReference type="HOGENOM" id="CLU_020844_3_1_0"/>
<dbReference type="KEGG" id="sti:Sthe_0386"/>
<dbReference type="OrthoDB" id="9805628at2"/>
<comment type="similarity">
    <text evidence="6 15">Belongs to the class-IV pyridoxal-phosphate-dependent aminotransferase family.</text>
</comment>
<reference evidence="19" key="1">
    <citation type="submission" date="2009-11" db="EMBL/GenBank/DDBJ databases">
        <title>The complete chromosome 1 of Sphaerobacter thermophilus DSM 20745.</title>
        <authorList>
            <person name="Lucas S."/>
            <person name="Copeland A."/>
            <person name="Lapidus A."/>
            <person name="Glavina del Rio T."/>
            <person name="Dalin E."/>
            <person name="Tice H."/>
            <person name="Bruce D."/>
            <person name="Goodwin L."/>
            <person name="Pitluck S."/>
            <person name="Kyrpides N."/>
            <person name="Mavromatis K."/>
            <person name="Ivanova N."/>
            <person name="Mikhailova N."/>
            <person name="LaButti K.M."/>
            <person name="Clum A."/>
            <person name="Sun H.I."/>
            <person name="Brettin T."/>
            <person name="Detter J.C."/>
            <person name="Han C."/>
            <person name="Larimer F."/>
            <person name="Land M."/>
            <person name="Hauser L."/>
            <person name="Markowitz V."/>
            <person name="Cheng J.F."/>
            <person name="Hugenholtz P."/>
            <person name="Woyke T."/>
            <person name="Wu D."/>
            <person name="Steenblock K."/>
            <person name="Schneider S."/>
            <person name="Pukall R."/>
            <person name="Goeker M."/>
            <person name="Klenk H.P."/>
            <person name="Eisen J.A."/>
        </authorList>
    </citation>
    <scope>NUCLEOTIDE SEQUENCE [LARGE SCALE GENOMIC DNA]</scope>
    <source>
        <strain evidence="19">ATCC 49802 / DSM 20745 / S 6022</strain>
    </source>
</reference>
<organism evidence="18 19">
    <name type="scientific">Sphaerobacter thermophilus (strain ATCC 49802 / DSM 20745 / KCCM 41009 / NCIMB 13125 / S 6022)</name>
    <dbReference type="NCBI Taxonomy" id="479434"/>
    <lineage>
        <taxon>Bacteria</taxon>
        <taxon>Pseudomonadati</taxon>
        <taxon>Thermomicrobiota</taxon>
        <taxon>Thermomicrobia</taxon>
        <taxon>Sphaerobacterales</taxon>
        <taxon>Sphaerobacterineae</taxon>
        <taxon>Sphaerobacteraceae</taxon>
        <taxon>Sphaerobacter</taxon>
    </lineage>
</organism>
<evidence type="ECO:0000256" key="10">
    <source>
        <dbReference type="ARBA" id="ARBA00022898"/>
    </source>
</evidence>
<dbReference type="STRING" id="479434.Sthe_0386"/>
<gene>
    <name evidence="17" type="primary">ilvE</name>
    <name evidence="18" type="ordered locus">Sthe_0386</name>
</gene>
<dbReference type="Gene3D" id="3.30.470.10">
    <property type="match status" value="1"/>
</dbReference>
<dbReference type="Proteomes" id="UP000002027">
    <property type="component" value="Chromosome 1"/>
</dbReference>
<reference evidence="18 19" key="2">
    <citation type="journal article" date="2010" name="Stand. Genomic Sci.">
        <title>Complete genome sequence of Desulfohalobium retbaense type strain (HR(100)).</title>
        <authorList>
            <person name="Spring S."/>
            <person name="Nolan M."/>
            <person name="Lapidus A."/>
            <person name="Glavina Del Rio T."/>
            <person name="Copeland A."/>
            <person name="Tice H."/>
            <person name="Cheng J.F."/>
            <person name="Lucas S."/>
            <person name="Land M."/>
            <person name="Chen F."/>
            <person name="Bruce D."/>
            <person name="Goodwin L."/>
            <person name="Pitluck S."/>
            <person name="Ivanova N."/>
            <person name="Mavromatis K."/>
            <person name="Mikhailova N."/>
            <person name="Pati A."/>
            <person name="Chen A."/>
            <person name="Palaniappan K."/>
            <person name="Hauser L."/>
            <person name="Chang Y.J."/>
            <person name="Jeffries C.D."/>
            <person name="Munk C."/>
            <person name="Kiss H."/>
            <person name="Chain P."/>
            <person name="Han C."/>
            <person name="Brettin T."/>
            <person name="Detter J.C."/>
            <person name="Schuler E."/>
            <person name="Goker M."/>
            <person name="Rohde M."/>
            <person name="Bristow J."/>
            <person name="Eisen J.A."/>
            <person name="Markowitz V."/>
            <person name="Hugenholtz P."/>
            <person name="Kyrpides N.C."/>
            <person name="Klenk H.P."/>
        </authorList>
    </citation>
    <scope>NUCLEOTIDE SEQUENCE [LARGE SCALE GENOMIC DNA]</scope>
    <source>
        <strain evidence="19">ATCC 49802 / DSM 20745 / S 6022</strain>
    </source>
</reference>
<dbReference type="CDD" id="cd01557">
    <property type="entry name" value="BCAT_beta_family"/>
    <property type="match status" value="1"/>
</dbReference>
<comment type="pathway">
    <text evidence="3 17">Amino-acid biosynthesis; L-isoleucine biosynthesis; L-isoleucine from 2-oxobutanoate: step 4/4.</text>
</comment>
<protein>
    <recommendedName>
        <fullName evidence="17">Branched-chain-amino-acid aminotransferase</fullName>
        <shortName evidence="17">BCAT</shortName>
        <ecNumber evidence="17">2.6.1.42</ecNumber>
    </recommendedName>
</protein>
<dbReference type="UniPathway" id="UPA00049">
    <property type="reaction ID" value="UER00062"/>
</dbReference>
<dbReference type="PANTHER" id="PTHR42743">
    <property type="entry name" value="AMINO-ACID AMINOTRANSFERASE"/>
    <property type="match status" value="1"/>
</dbReference>
<dbReference type="InterPro" id="IPR050571">
    <property type="entry name" value="Class-IV_PLP-Dep_Aminotrnsfr"/>
</dbReference>
<dbReference type="NCBIfam" id="TIGR01122">
    <property type="entry name" value="ilvE_I"/>
    <property type="match status" value="1"/>
</dbReference>
<name>D1C7J2_SPHTD</name>
<comment type="function">
    <text evidence="2 17">Acts on leucine, isoleucine and valine.</text>
</comment>
<evidence type="ECO:0000256" key="15">
    <source>
        <dbReference type="RuleBase" id="RU004106"/>
    </source>
</evidence>
<evidence type="ECO:0000313" key="19">
    <source>
        <dbReference type="Proteomes" id="UP000002027"/>
    </source>
</evidence>
<keyword evidence="9 17" id="KW-0808">Transferase</keyword>
<dbReference type="FunCoup" id="D1C7J2">
    <property type="interactions" value="366"/>
</dbReference>
<evidence type="ECO:0000256" key="7">
    <source>
        <dbReference type="ARBA" id="ARBA00022576"/>
    </source>
</evidence>
<proteinExistence type="inferred from homology"/>
<dbReference type="eggNOG" id="COG0115">
    <property type="taxonomic scope" value="Bacteria"/>
</dbReference>
<dbReference type="AlphaFoldDB" id="D1C7J2"/>
<evidence type="ECO:0000256" key="12">
    <source>
        <dbReference type="ARBA" id="ARBA00048212"/>
    </source>
</evidence>
<comment type="catalytic activity">
    <reaction evidence="13 17">
        <text>L-isoleucine + 2-oxoglutarate = (S)-3-methyl-2-oxopentanoate + L-glutamate</text>
        <dbReference type="Rhea" id="RHEA:24801"/>
        <dbReference type="ChEBI" id="CHEBI:16810"/>
        <dbReference type="ChEBI" id="CHEBI:29985"/>
        <dbReference type="ChEBI" id="CHEBI:35146"/>
        <dbReference type="ChEBI" id="CHEBI:58045"/>
        <dbReference type="EC" id="2.6.1.42"/>
    </reaction>
</comment>
<dbReference type="InParanoid" id="D1C7J2"/>
<evidence type="ECO:0000256" key="1">
    <source>
        <dbReference type="ARBA" id="ARBA00001933"/>
    </source>
</evidence>
<evidence type="ECO:0000256" key="8">
    <source>
        <dbReference type="ARBA" id="ARBA00022605"/>
    </source>
</evidence>
<evidence type="ECO:0000256" key="6">
    <source>
        <dbReference type="ARBA" id="ARBA00009320"/>
    </source>
</evidence>
<dbReference type="NCBIfam" id="NF005146">
    <property type="entry name" value="PRK06606.1"/>
    <property type="match status" value="1"/>
</dbReference>
<dbReference type="GO" id="GO:0009097">
    <property type="term" value="P:isoleucine biosynthetic process"/>
    <property type="evidence" value="ECO:0007669"/>
    <property type="project" value="UniProtKB-UniPathway"/>
</dbReference>
<evidence type="ECO:0000256" key="16">
    <source>
        <dbReference type="RuleBase" id="RU004516"/>
    </source>
</evidence>
<dbReference type="UniPathway" id="UPA00047">
    <property type="reaction ID" value="UER00058"/>
</dbReference>
<dbReference type="EMBL" id="CP001823">
    <property type="protein sequence ID" value="ACZ37825.1"/>
    <property type="molecule type" value="Genomic_DNA"/>
</dbReference>
<keyword evidence="10 16" id="KW-0663">Pyridoxal phosphate</keyword>
<dbReference type="EC" id="2.6.1.42" evidence="17"/>
<dbReference type="GO" id="GO:0052654">
    <property type="term" value="F:L-leucine-2-oxoglutarate transaminase activity"/>
    <property type="evidence" value="ECO:0007669"/>
    <property type="project" value="RHEA"/>
</dbReference>
<comment type="pathway">
    <text evidence="4 17">Amino-acid biosynthesis; L-valine biosynthesis; L-valine from pyruvate: step 4/4.</text>
</comment>
<dbReference type="GO" id="GO:0052656">
    <property type="term" value="F:L-isoleucine-2-oxoglutarate transaminase activity"/>
    <property type="evidence" value="ECO:0007669"/>
    <property type="project" value="RHEA"/>
</dbReference>
<keyword evidence="7 17" id="KW-0032">Aminotransferase</keyword>
<dbReference type="GO" id="GO:0052655">
    <property type="term" value="F:L-valine-2-oxoglutarate transaminase activity"/>
    <property type="evidence" value="ECO:0007669"/>
    <property type="project" value="RHEA"/>
</dbReference>
<dbReference type="InterPro" id="IPR043132">
    <property type="entry name" value="BCAT-like_C"/>
</dbReference>
<dbReference type="PANTHER" id="PTHR42743:SF4">
    <property type="entry name" value="BRANCHED-CHAIN-AMINO-ACID AMINOTRANSFERASE-RELATED"/>
    <property type="match status" value="1"/>
</dbReference>
<evidence type="ECO:0000256" key="2">
    <source>
        <dbReference type="ARBA" id="ARBA00003109"/>
    </source>
</evidence>
<keyword evidence="11 17" id="KW-0100">Branched-chain amino acid biosynthesis</keyword>
<evidence type="ECO:0000256" key="4">
    <source>
        <dbReference type="ARBA" id="ARBA00004931"/>
    </source>
</evidence>
<keyword evidence="19" id="KW-1185">Reference proteome</keyword>
<dbReference type="InterPro" id="IPR001544">
    <property type="entry name" value="Aminotrans_IV"/>
</dbReference>
<dbReference type="InterPro" id="IPR018300">
    <property type="entry name" value="Aminotrans_IV_CS"/>
</dbReference>
<dbReference type="GO" id="GO:0009099">
    <property type="term" value="P:L-valine biosynthetic process"/>
    <property type="evidence" value="ECO:0007669"/>
    <property type="project" value="UniProtKB-UniPathway"/>
</dbReference>
<dbReference type="RefSeq" id="WP_012870872.1">
    <property type="nucleotide sequence ID" value="NC_013523.1"/>
</dbReference>
<evidence type="ECO:0000256" key="9">
    <source>
        <dbReference type="ARBA" id="ARBA00022679"/>
    </source>
</evidence>
<accession>D1C7J2</accession>
<sequence>MTTSPLLQYAFFEGEFVPSDQAKVSIATHALQYGTGAFGGIRGYLDNDGRTINIFRLSDHVQRLLHSGRLLRAELPYSADDVCGIITDLVRRNAPRHNVYIRPFIYKASLQLVPRLTGLKDELAVYMIPLDDYLDLSKPVRLMVSSWQRIEDNIIPSRGKVTGGYINSALAKDQAAEAGYDDALMLNEHGEVAEASGANLFIVRNGTLVTSPVTSDILEGITRRSIVEFARDAGIPVEERSIDRSELYIADEAFLCGTGVQIAAVGSIDGRPIGDGQRGPITEKLQDIFFTLVRGGDSPYRHYLTRVPIE</sequence>
<comment type="pathway">
    <text evidence="5 17">Amino-acid biosynthesis; L-leucine biosynthesis; L-leucine from 3-methyl-2-oxobutanoate: step 4/4.</text>
</comment>
<evidence type="ECO:0000313" key="18">
    <source>
        <dbReference type="EMBL" id="ACZ37825.1"/>
    </source>
</evidence>
<dbReference type="Gene3D" id="3.20.10.10">
    <property type="entry name" value="D-amino Acid Aminotransferase, subunit A, domain 2"/>
    <property type="match status" value="1"/>
</dbReference>
<dbReference type="InterPro" id="IPR033939">
    <property type="entry name" value="BCAT_family"/>
</dbReference>
<dbReference type="Pfam" id="PF01063">
    <property type="entry name" value="Aminotran_4"/>
    <property type="match status" value="1"/>
</dbReference>
<comment type="cofactor">
    <cofactor evidence="1 16">
        <name>pyridoxal 5'-phosphate</name>
        <dbReference type="ChEBI" id="CHEBI:597326"/>
    </cofactor>
</comment>
<dbReference type="SUPFAM" id="SSF56752">
    <property type="entry name" value="D-aminoacid aminotransferase-like PLP-dependent enzymes"/>
    <property type="match status" value="1"/>
</dbReference>
<evidence type="ECO:0000256" key="5">
    <source>
        <dbReference type="ARBA" id="ARBA00005072"/>
    </source>
</evidence>
<comment type="catalytic activity">
    <reaction evidence="12 17">
        <text>L-valine + 2-oxoglutarate = 3-methyl-2-oxobutanoate + L-glutamate</text>
        <dbReference type="Rhea" id="RHEA:24813"/>
        <dbReference type="ChEBI" id="CHEBI:11851"/>
        <dbReference type="ChEBI" id="CHEBI:16810"/>
        <dbReference type="ChEBI" id="CHEBI:29985"/>
        <dbReference type="ChEBI" id="CHEBI:57762"/>
        <dbReference type="EC" id="2.6.1.42"/>
    </reaction>
</comment>
<evidence type="ECO:0000256" key="13">
    <source>
        <dbReference type="ARBA" id="ARBA00048798"/>
    </source>
</evidence>
<evidence type="ECO:0000256" key="3">
    <source>
        <dbReference type="ARBA" id="ARBA00004824"/>
    </source>
</evidence>
<dbReference type="InterPro" id="IPR005785">
    <property type="entry name" value="B_amino_transI"/>
</dbReference>
<dbReference type="GO" id="GO:0009098">
    <property type="term" value="P:L-leucine biosynthetic process"/>
    <property type="evidence" value="ECO:0007669"/>
    <property type="project" value="UniProtKB-UniPathway"/>
</dbReference>
<dbReference type="FunFam" id="3.20.10.10:FF:000002">
    <property type="entry name" value="D-alanine aminotransferase"/>
    <property type="match status" value="1"/>
</dbReference>
<dbReference type="InterPro" id="IPR036038">
    <property type="entry name" value="Aminotransferase-like"/>
</dbReference>
<dbReference type="InterPro" id="IPR043131">
    <property type="entry name" value="BCAT-like_N"/>
</dbReference>
<dbReference type="PROSITE" id="PS00770">
    <property type="entry name" value="AA_TRANSFER_CLASS_4"/>
    <property type="match status" value="1"/>
</dbReference>